<dbReference type="GO" id="GO:0043531">
    <property type="term" value="F:ADP binding"/>
    <property type="evidence" value="ECO:0007669"/>
    <property type="project" value="InterPro"/>
</dbReference>
<dbReference type="InterPro" id="IPR003593">
    <property type="entry name" value="AAA+_ATPase"/>
</dbReference>
<gene>
    <name evidence="3" type="ORF">pdam_00012752</name>
</gene>
<accession>A0A3M6TTG5</accession>
<evidence type="ECO:0000256" key="1">
    <source>
        <dbReference type="PROSITE-ProRule" id="PRU00339"/>
    </source>
</evidence>
<feature type="repeat" description="TPR" evidence="1">
    <location>
        <begin position="1615"/>
        <end position="1648"/>
    </location>
</feature>
<feature type="domain" description="AAA+ ATPase" evidence="2">
    <location>
        <begin position="257"/>
        <end position="415"/>
    </location>
</feature>
<dbReference type="InterPro" id="IPR019734">
    <property type="entry name" value="TPR_rpt"/>
</dbReference>
<dbReference type="InterPro" id="IPR027417">
    <property type="entry name" value="P-loop_NTPase"/>
</dbReference>
<dbReference type="Gene3D" id="1.10.8.430">
    <property type="entry name" value="Helical domain of apoptotic protease-activating factors"/>
    <property type="match status" value="1"/>
</dbReference>
<dbReference type="PANTHER" id="PTHR47691">
    <property type="entry name" value="REGULATOR-RELATED"/>
    <property type="match status" value="1"/>
</dbReference>
<dbReference type="EMBL" id="RCHS01002960">
    <property type="protein sequence ID" value="RMX44700.1"/>
    <property type="molecule type" value="Genomic_DNA"/>
</dbReference>
<dbReference type="PROSITE" id="PS50005">
    <property type="entry name" value="TPR"/>
    <property type="match status" value="1"/>
</dbReference>
<dbReference type="Pfam" id="PF00931">
    <property type="entry name" value="NB-ARC"/>
    <property type="match status" value="1"/>
</dbReference>
<feature type="domain" description="AAA+ ATPase" evidence="2">
    <location>
        <begin position="1191"/>
        <end position="1334"/>
    </location>
</feature>
<keyword evidence="4" id="KW-1185">Reference proteome</keyword>
<dbReference type="PANTHER" id="PTHR47691:SF3">
    <property type="entry name" value="HTH-TYPE TRANSCRIPTIONAL REGULATOR RV0890C-RELATED"/>
    <property type="match status" value="1"/>
</dbReference>
<name>A0A3M6TTG5_POCDA</name>
<dbReference type="Proteomes" id="UP000275408">
    <property type="component" value="Unassembled WGS sequence"/>
</dbReference>
<keyword evidence="1" id="KW-0802">TPR repeat</keyword>
<dbReference type="Pfam" id="PF13401">
    <property type="entry name" value="AAA_22"/>
    <property type="match status" value="1"/>
</dbReference>
<dbReference type="InterPro" id="IPR011990">
    <property type="entry name" value="TPR-like_helical_dom_sf"/>
</dbReference>
<dbReference type="InterPro" id="IPR002182">
    <property type="entry name" value="NB-ARC"/>
</dbReference>
<sequence>MASILGPSKEKTNGTKLARLLIDGGTQALRNVMESFIHPPSTLQIMLNNNKATLANLKSRRKLYDSQWEKLFPPSGGPPDVNTFDITLLHLLLREICPALIEPATGWHEMPAKTDHSREAEIVRIKCLRNSLCHSISTGVPNGEFEDKWNTISHSLVTLGLDQLEINRQKTEDIDHGTQRRVEEEVEKWKLDIEPRVQTLEYEVQQLKVGRISSNEQPISEVSGSFELLSCLPDEVQDVFGRSNEIQRAVKLIQSGTVSIVSLTGGPGFGKTTMANKVAHELARRENSRSVLYCSLTFQSSLNDIFTKMILTCSKGLSQPPEHPKHWLLNWSKQQSRKVTLILDNADRVLESDDRKQFVDMLREMRTLSSQNLTFITTSRKIVDAPSSNSNIKTIRLKSLPLHEATKVLLSKVGDTETREELSQTEKMISLCGCVPLALCIVGSLLSDYREEKLIAILQKKPLDVLQDNDLSVEKAIKTSFDLLSEAERKALAIMSVFPGSFDSDAAEAVITAVMDSEVQPVLILQSLRNRSLLEQPSSRRYEIHQLIRMFLSKDSHAKYSQAVSQGEQEACAHFICRLASNANMYWSKDKCKESVLEFSKDRHNFEYFLEIYIRDADPLQCSTSIFFEDFPQKCMYLEMCLLPNFYIKILEKLWKYFHSVSHHVHIVEVLCLLGHEKRKVGKLPQYNYLMNLAKGVYFTNYKAFKTNRLSQVYFFNSYAYFLSVLRLPSRSEMVSKVYEIALILCRKNLKEHPETAATLQYIGRHSKSRKHLQDAMDMSTLCLGEHFMTAQCHKAIADSYFGPSFYERDNTDMEKCFEHYGAALTLMRNLGVGHHKESILTLKNYGVCCKIKGNFQEAISVLTKSKQVADIELEEDHKWKVMIETQLALVYDCAGNAEKAGKVMKEALNMNKRLKQSIHWLANKREIREFLRRHPQVYHEPLTRWNSRTSCDLSTGSSVYDTSEEKTNGLRLVRLLINGGTAILRNFLYSVYPPENLQVVLKKNEAKLQRLKSKGVIFATQWEMLFPPSGDPPNAEVFDITLLHLLLRNVCYLTAPSTGWHEMPPHDDDSPEANIVRIKCYRNDLSHRASTEISNGEFEDIWTKISLAIVALEGSVLRKKIEALKTDPIDRKTQQHLEEKVKQWRKLEEQGSSDAKSDIHSCLPDKLPDKLLFGRSRETQQVIDIIEEGTIPVALITGGPGFGKTTVAISVAHELARTENNRAVLFCSLSSRASLNEVATEMIHSCGELQTKLPENPEQWLKNWSKQIHTRVTFVLDHADDILDSNCREQFLSLLRTVRMLSEQRVTYVITTRKTFKDSEMHFDEIRLNPLLPEEAKNILVSRVYDKEVRKKLSKTEEIVELCGFVPLALCVVGSLLLDFPEERLIKILKEKPLEVLKDDQISVKKAIKTSFDLLEKPEQDALVLMSVFPGSFDSDAAEAIVEACANSRTLPISILRSLKNRSLVEQPSSQRYQLHSLIKAFAKNVCTSAPLLAEGEKVACAHYIFYTEFLTKLNGTIHPNTHPEHKVELYCLLGHEIRKEGKKEEYEVCMEEAEKLYLENKTKFDENPLSEVIYLNSHARLISEKRIPDKPKEVYERALKICEQKLSNHPERAATFLFAGRNYKRRNEYERAEEQLNQALDLSKKCLGEHIMTAQCFKDIADFLFFAKRKLPKGERGFDAVLSYYEKSLEMLEHLGRDGHKETILTLKNCGICHSSNGNYEEARKFLEKAERVAERELENDHRWKVMVKTEQALVFYKEKKEEEMIEAMQNGLEMCYTLGMTVQDLGNRYQIREVLDRHSEKFPKDKYPR</sequence>
<dbReference type="Pfam" id="PF18738">
    <property type="entry name" value="HEPN_DZIP3"/>
    <property type="match status" value="2"/>
</dbReference>
<reference evidence="3 4" key="1">
    <citation type="journal article" date="2018" name="Sci. Rep.">
        <title>Comparative analysis of the Pocillopora damicornis genome highlights role of immune system in coral evolution.</title>
        <authorList>
            <person name="Cunning R."/>
            <person name="Bay R.A."/>
            <person name="Gillette P."/>
            <person name="Baker A.C."/>
            <person name="Traylor-Knowles N."/>
        </authorList>
    </citation>
    <scope>NUCLEOTIDE SEQUENCE [LARGE SCALE GENOMIC DNA]</scope>
    <source>
        <strain evidence="3">RSMAS</strain>
        <tissue evidence="3">Whole animal</tissue>
    </source>
</reference>
<dbReference type="STRING" id="46731.A0A3M6TTG5"/>
<protein>
    <recommendedName>
        <fullName evidence="2">AAA+ ATPase domain-containing protein</fullName>
    </recommendedName>
</protein>
<dbReference type="Gene3D" id="3.40.50.300">
    <property type="entry name" value="P-loop containing nucleotide triphosphate hydrolases"/>
    <property type="match status" value="2"/>
</dbReference>
<dbReference type="PRINTS" id="PR00364">
    <property type="entry name" value="DISEASERSIST"/>
</dbReference>
<dbReference type="InterPro" id="IPR041249">
    <property type="entry name" value="HEPN_DZIP3"/>
</dbReference>
<evidence type="ECO:0000313" key="3">
    <source>
        <dbReference type="EMBL" id="RMX44700.1"/>
    </source>
</evidence>
<evidence type="ECO:0000259" key="2">
    <source>
        <dbReference type="SMART" id="SM00382"/>
    </source>
</evidence>
<evidence type="ECO:0000313" key="4">
    <source>
        <dbReference type="Proteomes" id="UP000275408"/>
    </source>
</evidence>
<dbReference type="OrthoDB" id="5960693at2759"/>
<dbReference type="SMART" id="SM00028">
    <property type="entry name" value="TPR"/>
    <property type="match status" value="4"/>
</dbReference>
<comment type="caution">
    <text evidence="3">The sequence shown here is derived from an EMBL/GenBank/DDBJ whole genome shotgun (WGS) entry which is preliminary data.</text>
</comment>
<dbReference type="InterPro" id="IPR042197">
    <property type="entry name" value="Apaf_helical"/>
</dbReference>
<dbReference type="CDD" id="cd00009">
    <property type="entry name" value="AAA"/>
    <property type="match status" value="1"/>
</dbReference>
<dbReference type="Pfam" id="PF13424">
    <property type="entry name" value="TPR_12"/>
    <property type="match status" value="3"/>
</dbReference>
<proteinExistence type="predicted"/>
<dbReference type="SUPFAM" id="SSF52540">
    <property type="entry name" value="P-loop containing nucleoside triphosphate hydrolases"/>
    <property type="match status" value="2"/>
</dbReference>
<dbReference type="SUPFAM" id="SSF48452">
    <property type="entry name" value="TPR-like"/>
    <property type="match status" value="2"/>
</dbReference>
<dbReference type="InterPro" id="IPR049945">
    <property type="entry name" value="AAA_22"/>
</dbReference>
<organism evidence="3 4">
    <name type="scientific">Pocillopora damicornis</name>
    <name type="common">Cauliflower coral</name>
    <name type="synonym">Millepora damicornis</name>
    <dbReference type="NCBI Taxonomy" id="46731"/>
    <lineage>
        <taxon>Eukaryota</taxon>
        <taxon>Metazoa</taxon>
        <taxon>Cnidaria</taxon>
        <taxon>Anthozoa</taxon>
        <taxon>Hexacorallia</taxon>
        <taxon>Scleractinia</taxon>
        <taxon>Astrocoeniina</taxon>
        <taxon>Pocilloporidae</taxon>
        <taxon>Pocillopora</taxon>
    </lineage>
</organism>
<dbReference type="Gene3D" id="1.25.40.10">
    <property type="entry name" value="Tetratricopeptide repeat domain"/>
    <property type="match status" value="3"/>
</dbReference>
<dbReference type="SMART" id="SM00382">
    <property type="entry name" value="AAA"/>
    <property type="match status" value="2"/>
</dbReference>